<gene>
    <name evidence="1" type="ordered locus">Hoch_1328</name>
</gene>
<dbReference type="Gene3D" id="3.40.50.300">
    <property type="entry name" value="P-loop containing nucleotide triphosphate hydrolases"/>
    <property type="match status" value="1"/>
</dbReference>
<sequence length="796" mass="89693">MSDPQPLSAKRLRELAKHFHESVLPDSYQDRYQRSLDLIERARSWSEDELRTAEAQRELWESDAQGSVGTGKLVDTRDAYDDASLIEELLALRQRTWPEEVEARARAMADAYETLIETISERAGTRKPRAKLLRVMATLIPEHLNRCFDSSSQKRLSKLLGTPYNTRLHAAVRARHRLREVLGAEQSLAEHVERSLFCWWLANQYEALSDGSESASERALHLPETDGEQDAPTPLRLWSFKRQRKGLGAIRGYDDTLLAIVQACEGGGTQDDIAMALREILPDLKSSSVRTLMSTTRALDLIEHRDGLWYPSETGEEALDSDPPDVLVVRILERVYGMAQLLRSAEDGTPREAAELYDALRARYPNWQSDFAPSALLAWANSLGLMARDEVGHWQLTDYGAYWAERLPDTLPEAPSADETSDEANIALATRSSADDGEATIQASARAPWTPPAFADILSEFQRDQALRRFVFDKDDMLALHLAWHPPAQQEQVQPRKRFVVLSGLSGTGKSALLVHYARIYCRLIGIERPDAHYDMVAVSPDWRDPSGLLGYVNALSSDPSYLREPTLVHLLAANANPHQPYFLLLDEMNLAHPEHYFAPFLSAMETGGRLHLHAHDSPLLDVPNSIPWPRNLFIGGTVNMDETTHAFSDKVLDRAFTIEFWNVDLERFFAARRDADVADVANVDQVYDMFLQLNQALFEVRRHVGYRSVGEAIDFVRAAARGAHVGDDAAMWRFVDQAVHAKVLPRLRGHDDDSLRAALDAARDICNARGLERCTTKLDRMRAMLEQTGVTRFFA</sequence>
<evidence type="ECO:0000313" key="2">
    <source>
        <dbReference type="Proteomes" id="UP000001880"/>
    </source>
</evidence>
<keyword evidence="1" id="KW-0255">Endonuclease</keyword>
<dbReference type="eggNOG" id="COG1715">
    <property type="taxonomic scope" value="Bacteria"/>
</dbReference>
<proteinExistence type="predicted"/>
<dbReference type="OrthoDB" id="9781481at2"/>
<dbReference type="InterPro" id="IPR027417">
    <property type="entry name" value="P-loop_NTPase"/>
</dbReference>
<reference evidence="1 2" key="1">
    <citation type="journal article" date="2010" name="Stand. Genomic Sci.">
        <title>Complete genome sequence of Haliangium ochraceum type strain (SMP-2).</title>
        <authorList>
            <consortium name="US DOE Joint Genome Institute (JGI-PGF)"/>
            <person name="Ivanova N."/>
            <person name="Daum C."/>
            <person name="Lang E."/>
            <person name="Abt B."/>
            <person name="Kopitz M."/>
            <person name="Saunders E."/>
            <person name="Lapidus A."/>
            <person name="Lucas S."/>
            <person name="Glavina Del Rio T."/>
            <person name="Nolan M."/>
            <person name="Tice H."/>
            <person name="Copeland A."/>
            <person name="Cheng J.F."/>
            <person name="Chen F."/>
            <person name="Bruce D."/>
            <person name="Goodwin L."/>
            <person name="Pitluck S."/>
            <person name="Mavromatis K."/>
            <person name="Pati A."/>
            <person name="Mikhailova N."/>
            <person name="Chen A."/>
            <person name="Palaniappan K."/>
            <person name="Land M."/>
            <person name="Hauser L."/>
            <person name="Chang Y.J."/>
            <person name="Jeffries C.D."/>
            <person name="Detter J.C."/>
            <person name="Brettin T."/>
            <person name="Rohde M."/>
            <person name="Goker M."/>
            <person name="Bristow J."/>
            <person name="Markowitz V."/>
            <person name="Eisen J.A."/>
            <person name="Hugenholtz P."/>
            <person name="Kyrpides N.C."/>
            <person name="Klenk H.P."/>
        </authorList>
    </citation>
    <scope>NUCLEOTIDE SEQUENCE [LARGE SCALE GENOMIC DNA]</scope>
    <source>
        <strain evidence="2">DSM 14365 / CIP 107738 / JCM 11303 / AJ 13395 / SMP-2</strain>
    </source>
</reference>
<dbReference type="AlphaFoldDB" id="D0LTJ0"/>
<dbReference type="HOGENOM" id="CLU_023398_0_0_7"/>
<dbReference type="STRING" id="502025.Hoch_1328"/>
<dbReference type="EMBL" id="CP001804">
    <property type="protein sequence ID" value="ACY13885.1"/>
    <property type="molecule type" value="Genomic_DNA"/>
</dbReference>
<protein>
    <submittedName>
        <fullName evidence="1">GTPase subunit of restriction endonuclease-like protein</fullName>
    </submittedName>
</protein>
<keyword evidence="1" id="KW-0378">Hydrolase</keyword>
<keyword evidence="2" id="KW-1185">Reference proteome</keyword>
<dbReference type="KEGG" id="hoh:Hoch_1328"/>
<keyword evidence="1" id="KW-0540">Nuclease</keyword>
<name>D0LTJ0_HALO1</name>
<evidence type="ECO:0000313" key="1">
    <source>
        <dbReference type="EMBL" id="ACY13885.1"/>
    </source>
</evidence>
<accession>D0LTJ0</accession>
<dbReference type="SUPFAM" id="SSF52540">
    <property type="entry name" value="P-loop containing nucleoside triphosphate hydrolases"/>
    <property type="match status" value="1"/>
</dbReference>
<dbReference type="GO" id="GO:0004519">
    <property type="term" value="F:endonuclease activity"/>
    <property type="evidence" value="ECO:0007669"/>
    <property type="project" value="UniProtKB-KW"/>
</dbReference>
<organism evidence="1 2">
    <name type="scientific">Haliangium ochraceum (strain DSM 14365 / JCM 11303 / SMP-2)</name>
    <dbReference type="NCBI Taxonomy" id="502025"/>
    <lineage>
        <taxon>Bacteria</taxon>
        <taxon>Pseudomonadati</taxon>
        <taxon>Myxococcota</taxon>
        <taxon>Polyangia</taxon>
        <taxon>Haliangiales</taxon>
        <taxon>Kofleriaceae</taxon>
        <taxon>Haliangium</taxon>
    </lineage>
</organism>
<dbReference type="RefSeq" id="WP_012826494.1">
    <property type="nucleotide sequence ID" value="NC_013440.1"/>
</dbReference>
<dbReference type="REBASE" id="22288">
    <property type="entry name" value="HocMcrBP"/>
</dbReference>
<dbReference type="eggNOG" id="COG1401">
    <property type="taxonomic scope" value="Bacteria"/>
</dbReference>
<dbReference type="Proteomes" id="UP000001880">
    <property type="component" value="Chromosome"/>
</dbReference>